<evidence type="ECO:0000256" key="3">
    <source>
        <dbReference type="ARBA" id="ARBA00022692"/>
    </source>
</evidence>
<feature type="transmembrane region" description="Helical" evidence="6">
    <location>
        <begin position="302"/>
        <end position="320"/>
    </location>
</feature>
<feature type="transmembrane region" description="Helical" evidence="6">
    <location>
        <begin position="77"/>
        <end position="95"/>
    </location>
</feature>
<feature type="transmembrane region" description="Helical" evidence="6">
    <location>
        <begin position="167"/>
        <end position="189"/>
    </location>
</feature>
<evidence type="ECO:0000256" key="2">
    <source>
        <dbReference type="ARBA" id="ARBA00022475"/>
    </source>
</evidence>
<name>A0A6P1YSA7_9HYPH</name>
<gene>
    <name evidence="7" type="ORF">G3A50_13315</name>
</gene>
<feature type="transmembrane region" description="Helical" evidence="6">
    <location>
        <begin position="12"/>
        <end position="35"/>
    </location>
</feature>
<accession>A0A6P1YSA7</accession>
<feature type="transmembrane region" description="Helical" evidence="6">
    <location>
        <begin position="218"/>
        <end position="241"/>
    </location>
</feature>
<keyword evidence="2" id="KW-1003">Cell membrane</keyword>
<feature type="transmembrane region" description="Helical" evidence="6">
    <location>
        <begin position="247"/>
        <end position="265"/>
    </location>
</feature>
<evidence type="ECO:0000313" key="7">
    <source>
        <dbReference type="EMBL" id="QIB34584.1"/>
    </source>
</evidence>
<feature type="transmembrane region" description="Helical" evidence="6">
    <location>
        <begin position="128"/>
        <end position="147"/>
    </location>
</feature>
<dbReference type="PANTHER" id="PTHR32196">
    <property type="entry name" value="ABC TRANSPORTER PERMEASE PROTEIN YPHD-RELATED-RELATED"/>
    <property type="match status" value="1"/>
</dbReference>
<organism evidence="7 8">
    <name type="scientific">Ancylobacter pratisalsi</name>
    <dbReference type="NCBI Taxonomy" id="1745854"/>
    <lineage>
        <taxon>Bacteria</taxon>
        <taxon>Pseudomonadati</taxon>
        <taxon>Pseudomonadota</taxon>
        <taxon>Alphaproteobacteria</taxon>
        <taxon>Hyphomicrobiales</taxon>
        <taxon>Xanthobacteraceae</taxon>
        <taxon>Ancylobacter</taxon>
    </lineage>
</organism>
<dbReference type="CDD" id="cd06579">
    <property type="entry name" value="TM_PBP1_transp_AraH_like"/>
    <property type="match status" value="1"/>
</dbReference>
<protein>
    <submittedName>
        <fullName evidence="7">ABC transporter permease</fullName>
    </submittedName>
</protein>
<keyword evidence="8" id="KW-1185">Reference proteome</keyword>
<sequence>MTQTTTGRSFKALTGFVSIYGLLIVFALVLIVFSALRPNTFLSSGNIGNLLTSQSITALLAFAVMLPLTTGRFDMSVGYHIGLAHVLMIGLQVNAAVPWPLAALIVLAAGLVIGLINGLLVTRFKIDAFIATMGMGSLLYGVSNWYTDGQQIPGFSLPDSFTGLTGFVHGVPVTALYVAVVGIILWVILERMPVGRGLYVIGSNARAAELSGISVPNYVLGAFIGSGLLCALAGILLASILRAATPSVGAEYLLPAFAGVLLGATSIKPGRVNVLGTLLAVLVLAFSFSGVQQLGAAFYVEYFFNGGILIIAVSLSVYAANRRRKEAVAASS</sequence>
<reference evidence="7 8" key="1">
    <citation type="submission" date="2020-02" db="EMBL/GenBank/DDBJ databases">
        <authorList>
            <person name="Li G."/>
        </authorList>
    </citation>
    <scope>NUCLEOTIDE SEQUENCE [LARGE SCALE GENOMIC DNA]</scope>
    <source>
        <strain evidence="7 8">DSM 102029</strain>
    </source>
</reference>
<evidence type="ECO:0000256" key="6">
    <source>
        <dbReference type="SAM" id="Phobius"/>
    </source>
</evidence>
<dbReference type="Pfam" id="PF02653">
    <property type="entry name" value="BPD_transp_2"/>
    <property type="match status" value="1"/>
</dbReference>
<dbReference type="Proteomes" id="UP000464751">
    <property type="component" value="Chromosome"/>
</dbReference>
<feature type="transmembrane region" description="Helical" evidence="6">
    <location>
        <begin position="47"/>
        <end position="65"/>
    </location>
</feature>
<dbReference type="KEGG" id="apra:G3A50_13315"/>
<keyword evidence="3 6" id="KW-0812">Transmembrane</keyword>
<evidence type="ECO:0000256" key="4">
    <source>
        <dbReference type="ARBA" id="ARBA00022989"/>
    </source>
</evidence>
<keyword evidence="4 6" id="KW-1133">Transmembrane helix</keyword>
<proteinExistence type="predicted"/>
<dbReference type="GO" id="GO:0005886">
    <property type="term" value="C:plasma membrane"/>
    <property type="evidence" value="ECO:0007669"/>
    <property type="project" value="UniProtKB-SubCell"/>
</dbReference>
<dbReference type="GO" id="GO:0022857">
    <property type="term" value="F:transmembrane transporter activity"/>
    <property type="evidence" value="ECO:0007669"/>
    <property type="project" value="InterPro"/>
</dbReference>
<feature type="transmembrane region" description="Helical" evidence="6">
    <location>
        <begin position="272"/>
        <end position="290"/>
    </location>
</feature>
<dbReference type="RefSeq" id="WP_163075727.1">
    <property type="nucleotide sequence ID" value="NZ_CP048630.1"/>
</dbReference>
<comment type="subcellular location">
    <subcellularLocation>
        <location evidence="1">Cell membrane</location>
        <topology evidence="1">Multi-pass membrane protein</topology>
    </subcellularLocation>
</comment>
<keyword evidence="5 6" id="KW-0472">Membrane</keyword>
<dbReference type="EMBL" id="CP048630">
    <property type="protein sequence ID" value="QIB34584.1"/>
    <property type="molecule type" value="Genomic_DNA"/>
</dbReference>
<feature type="transmembrane region" description="Helical" evidence="6">
    <location>
        <begin position="101"/>
        <end position="121"/>
    </location>
</feature>
<evidence type="ECO:0000256" key="5">
    <source>
        <dbReference type="ARBA" id="ARBA00023136"/>
    </source>
</evidence>
<dbReference type="InterPro" id="IPR001851">
    <property type="entry name" value="ABC_transp_permease"/>
</dbReference>
<evidence type="ECO:0000256" key="1">
    <source>
        <dbReference type="ARBA" id="ARBA00004651"/>
    </source>
</evidence>
<evidence type="ECO:0000313" key="8">
    <source>
        <dbReference type="Proteomes" id="UP000464751"/>
    </source>
</evidence>
<dbReference type="AlphaFoldDB" id="A0A6P1YSA7"/>